<organism evidence="1 2">
    <name type="scientific">Stephania yunnanensis</name>
    <dbReference type="NCBI Taxonomy" id="152371"/>
    <lineage>
        <taxon>Eukaryota</taxon>
        <taxon>Viridiplantae</taxon>
        <taxon>Streptophyta</taxon>
        <taxon>Embryophyta</taxon>
        <taxon>Tracheophyta</taxon>
        <taxon>Spermatophyta</taxon>
        <taxon>Magnoliopsida</taxon>
        <taxon>Ranunculales</taxon>
        <taxon>Menispermaceae</taxon>
        <taxon>Menispermoideae</taxon>
        <taxon>Cissampelideae</taxon>
        <taxon>Stephania</taxon>
    </lineage>
</organism>
<dbReference type="InterPro" id="IPR007493">
    <property type="entry name" value="DUF538"/>
</dbReference>
<name>A0AAP0E7F5_9MAGN</name>
<comment type="caution">
    <text evidence="1">The sequence shown here is derived from an EMBL/GenBank/DDBJ whole genome shotgun (WGS) entry which is preliminary data.</text>
</comment>
<dbReference type="PANTHER" id="PTHR31676:SF196">
    <property type="entry name" value="DUF538 FAMILY PROTEIN"/>
    <property type="match status" value="1"/>
</dbReference>
<dbReference type="AlphaFoldDB" id="A0AAP0E7F5"/>
<dbReference type="Proteomes" id="UP001420932">
    <property type="component" value="Unassembled WGS sequence"/>
</dbReference>
<gene>
    <name evidence="1" type="ORF">Syun_028782</name>
</gene>
<reference evidence="1 2" key="1">
    <citation type="submission" date="2024-01" db="EMBL/GenBank/DDBJ databases">
        <title>Genome assemblies of Stephania.</title>
        <authorList>
            <person name="Yang L."/>
        </authorList>
    </citation>
    <scope>NUCLEOTIDE SEQUENCE [LARGE SCALE GENOMIC DNA]</scope>
    <source>
        <strain evidence="1">YNDBR</strain>
        <tissue evidence="1">Leaf</tissue>
    </source>
</reference>
<dbReference type="EMBL" id="JBBNAF010000013">
    <property type="protein sequence ID" value="KAK9086388.1"/>
    <property type="molecule type" value="Genomic_DNA"/>
</dbReference>
<proteinExistence type="predicted"/>
<sequence length="200" mass="21944">MCLCWNFITCCVLDKFGIILRSQHASDRPRDTRQPHRFNLLSSILSIKTHRQSKQRNGNENGNGVVVSGAASGAVAPRHISASSAAPTAYDVLKSYGFPAGLLRRDFSISGYDLKYRETITGRISREKLSDLKGVSVKILFFWVNIIEVTRNGGEMSFSVGIASADFPVDNFEDSPTCGCGFDCKSKDEIGGLERLIQSS</sequence>
<keyword evidence="2" id="KW-1185">Reference proteome</keyword>
<accession>A0AAP0E7F5</accession>
<dbReference type="Pfam" id="PF04398">
    <property type="entry name" value="DUF538"/>
    <property type="match status" value="1"/>
</dbReference>
<dbReference type="InterPro" id="IPR036758">
    <property type="entry name" value="At5g01610-like"/>
</dbReference>
<dbReference type="PANTHER" id="PTHR31676">
    <property type="entry name" value="T31J12.3 PROTEIN-RELATED"/>
    <property type="match status" value="1"/>
</dbReference>
<dbReference type="SUPFAM" id="SSF141562">
    <property type="entry name" value="At5g01610-like"/>
    <property type="match status" value="1"/>
</dbReference>
<protein>
    <submittedName>
        <fullName evidence="1">Uncharacterized protein</fullName>
    </submittedName>
</protein>
<dbReference type="Gene3D" id="2.30.240.10">
    <property type="entry name" value="At5g01610-like"/>
    <property type="match status" value="1"/>
</dbReference>
<evidence type="ECO:0000313" key="1">
    <source>
        <dbReference type="EMBL" id="KAK9086388.1"/>
    </source>
</evidence>
<evidence type="ECO:0000313" key="2">
    <source>
        <dbReference type="Proteomes" id="UP001420932"/>
    </source>
</evidence>